<evidence type="ECO:0000256" key="2">
    <source>
        <dbReference type="PROSITE-ProRule" id="PRU00035"/>
    </source>
</evidence>
<feature type="compositionally biased region" description="Basic and acidic residues" evidence="4">
    <location>
        <begin position="569"/>
        <end position="582"/>
    </location>
</feature>
<feature type="compositionally biased region" description="Low complexity" evidence="4">
    <location>
        <begin position="332"/>
        <end position="345"/>
    </location>
</feature>
<feature type="compositionally biased region" description="Acidic residues" evidence="4">
    <location>
        <begin position="246"/>
        <end position="258"/>
    </location>
</feature>
<dbReference type="AlphaFoldDB" id="A0AAF3FG89"/>
<proteinExistence type="predicted"/>
<keyword evidence="3" id="KW-0175">Coiled coil</keyword>
<feature type="compositionally biased region" description="Polar residues" evidence="4">
    <location>
        <begin position="289"/>
        <end position="315"/>
    </location>
</feature>
<dbReference type="Gene3D" id="1.20.920.10">
    <property type="entry name" value="Bromodomain-like"/>
    <property type="match status" value="1"/>
</dbReference>
<feature type="compositionally biased region" description="Basic and acidic residues" evidence="4">
    <location>
        <begin position="259"/>
        <end position="288"/>
    </location>
</feature>
<feature type="domain" description="Bromo" evidence="5">
    <location>
        <begin position="642"/>
        <end position="712"/>
    </location>
</feature>
<dbReference type="PANTHER" id="PTHR15398:SF4">
    <property type="entry name" value="BROMODOMAIN-CONTAINING PROTEIN 8 ISOFORM X1"/>
    <property type="match status" value="1"/>
</dbReference>
<dbReference type="InterPro" id="IPR001487">
    <property type="entry name" value="Bromodomain"/>
</dbReference>
<evidence type="ECO:0000256" key="3">
    <source>
        <dbReference type="SAM" id="Coils"/>
    </source>
</evidence>
<feature type="compositionally biased region" description="Basic and acidic residues" evidence="4">
    <location>
        <begin position="413"/>
        <end position="426"/>
    </location>
</feature>
<evidence type="ECO:0000259" key="5">
    <source>
        <dbReference type="PROSITE" id="PS50014"/>
    </source>
</evidence>
<feature type="compositionally biased region" description="Basic and acidic residues" evidence="4">
    <location>
        <begin position="616"/>
        <end position="625"/>
    </location>
</feature>
<dbReference type="SMART" id="SM00297">
    <property type="entry name" value="BROMO"/>
    <property type="match status" value="1"/>
</dbReference>
<evidence type="ECO:0000313" key="6">
    <source>
        <dbReference type="Proteomes" id="UP000887575"/>
    </source>
</evidence>
<dbReference type="PANTHER" id="PTHR15398">
    <property type="entry name" value="BROMODOMAIN-CONTAINING PROTEIN 8"/>
    <property type="match status" value="1"/>
</dbReference>
<feature type="region of interest" description="Disordered" evidence="4">
    <location>
        <begin position="228"/>
        <end position="452"/>
    </location>
</feature>
<feature type="compositionally biased region" description="Basic and acidic residues" evidence="4">
    <location>
        <begin position="346"/>
        <end position="362"/>
    </location>
</feature>
<name>A0AAF3FG89_9BILA</name>
<feature type="region of interest" description="Disordered" evidence="4">
    <location>
        <begin position="569"/>
        <end position="625"/>
    </location>
</feature>
<dbReference type="WBParaSite" id="MBELARI_LOCUS6059">
    <property type="protein sequence ID" value="MBELARI_LOCUS6059"/>
    <property type="gene ID" value="MBELARI_LOCUS6059"/>
</dbReference>
<dbReference type="SUPFAM" id="SSF47370">
    <property type="entry name" value="Bromodomain"/>
    <property type="match status" value="1"/>
</dbReference>
<dbReference type="PROSITE" id="PS50014">
    <property type="entry name" value="BROMODOMAIN_2"/>
    <property type="match status" value="1"/>
</dbReference>
<dbReference type="GO" id="GO:0035267">
    <property type="term" value="C:NuA4 histone acetyltransferase complex"/>
    <property type="evidence" value="ECO:0007669"/>
    <property type="project" value="TreeGrafter"/>
</dbReference>
<organism evidence="6 7">
    <name type="scientific">Mesorhabditis belari</name>
    <dbReference type="NCBI Taxonomy" id="2138241"/>
    <lineage>
        <taxon>Eukaryota</taxon>
        <taxon>Metazoa</taxon>
        <taxon>Ecdysozoa</taxon>
        <taxon>Nematoda</taxon>
        <taxon>Chromadorea</taxon>
        <taxon>Rhabditida</taxon>
        <taxon>Rhabditina</taxon>
        <taxon>Rhabditomorpha</taxon>
        <taxon>Rhabditoidea</taxon>
        <taxon>Rhabditidae</taxon>
        <taxon>Mesorhabditinae</taxon>
        <taxon>Mesorhabditis</taxon>
    </lineage>
</organism>
<protein>
    <submittedName>
        <fullName evidence="7">Bromo domain-containing protein</fullName>
    </submittedName>
</protein>
<evidence type="ECO:0000313" key="7">
    <source>
        <dbReference type="WBParaSite" id="MBELARI_LOCUS6059"/>
    </source>
</evidence>
<keyword evidence="6" id="KW-1185">Reference proteome</keyword>
<evidence type="ECO:0000256" key="1">
    <source>
        <dbReference type="ARBA" id="ARBA00023117"/>
    </source>
</evidence>
<dbReference type="Pfam" id="PF00439">
    <property type="entry name" value="Bromodomain"/>
    <property type="match status" value="1"/>
</dbReference>
<reference evidence="7" key="1">
    <citation type="submission" date="2024-02" db="UniProtKB">
        <authorList>
            <consortium name="WormBaseParasite"/>
        </authorList>
    </citation>
    <scope>IDENTIFICATION</scope>
</reference>
<dbReference type="PRINTS" id="PR00503">
    <property type="entry name" value="BROMODOMAIN"/>
</dbReference>
<evidence type="ECO:0000256" key="4">
    <source>
        <dbReference type="SAM" id="MobiDB-lite"/>
    </source>
</evidence>
<feature type="region of interest" description="Disordered" evidence="4">
    <location>
        <begin position="480"/>
        <end position="512"/>
    </location>
</feature>
<feature type="coiled-coil region" evidence="3">
    <location>
        <begin position="96"/>
        <end position="153"/>
    </location>
</feature>
<keyword evidence="1 2" id="KW-0103">Bromodomain</keyword>
<sequence length="808" mass="91907">MFFSFQKRCIRREWSTREKLVLFKAYLNHEDWDKRAAEVQKQCGAHRPKHFFLTHPCQVEFNRLFAKPFPGMMPLECGIPYTHKFHVQQYVKYLEKEVLEDEAREEEADLATIRHKIDTLLRIKRGEVDEQEMKELLDTLRAEDAEKDQDEVEFVVGTFMNRLKEVQREHIELPPIPPEWTALTLLPPSSISEQVPRGLETAFRSPSPQKPMQVFSPIRPIKESIQEVLQERNPPKEIIVETQPPAEEEEDEPKEEEQEEKREEEQPMDVHEIVEHEPKIEMGDDRSESGSVASSFAPVSQPTTPLAAPSISTPTPAIDLEVKARRGRPRLNTTSSNISTASSAEPESRSRRPSSKFDETPKADPTPATARRPSLRRPPQLSGLEEFSLQPVALPTPSTPADEENSDGKASARGRDRRSSRNKKDSITSTPASAKAEDEEMETKSLIDTPVEGPIDDMVINEKKRTLAVATEISIYSTKLLPPNPVNKKQNVRRSSRVHQPTSAAREGMSKAHAGCQTSIIEFGPYDEFLIKQDRRGVTKLKRPFVQVFPAEMNESDDESLISVKRRIKEEPQQEKKGDKKSGQQQQKRKIKGKIVTWKQKQPKKEPEDVSGSPSKKKEEKPSKEDLLNAKALLLTYLTQVLATRSASIFRNPVTDREAPDYSKIVKKPTDLTTIKADIEKGKITTLETLKHHLLQMFANAVMFNYTDHEVNTCAKEMAHDTIDMMRRFNDTNLKTRQLHPVSKRLSRAAPAMGEEIFTGTPGGSAPRRENNGRLRFAVPQLGTRRDVRVGLICEDEYPRLIPDINFA</sequence>
<feature type="compositionally biased region" description="Basic and acidic residues" evidence="4">
    <location>
        <begin position="228"/>
        <end position="239"/>
    </location>
</feature>
<accession>A0AAF3FG89</accession>
<dbReference type="InterPro" id="IPR036427">
    <property type="entry name" value="Bromodomain-like_sf"/>
</dbReference>
<dbReference type="Proteomes" id="UP000887575">
    <property type="component" value="Unassembled WGS sequence"/>
</dbReference>